<keyword evidence="4" id="KW-1185">Reference proteome</keyword>
<dbReference type="InterPro" id="IPR051450">
    <property type="entry name" value="Gfo/Idh/MocA_Oxidoreductases"/>
</dbReference>
<evidence type="ECO:0000313" key="3">
    <source>
        <dbReference type="EMBL" id="MFC7236104.1"/>
    </source>
</evidence>
<dbReference type="Proteomes" id="UP001596398">
    <property type="component" value="Unassembled WGS sequence"/>
</dbReference>
<dbReference type="GeneID" id="79267810"/>
<dbReference type="Gene3D" id="3.30.360.10">
    <property type="entry name" value="Dihydrodipicolinate Reductase, domain 2"/>
    <property type="match status" value="1"/>
</dbReference>
<name>A0ABD5ZRB1_9EURY</name>
<dbReference type="PANTHER" id="PTHR43377:SF1">
    <property type="entry name" value="BILIVERDIN REDUCTASE A"/>
    <property type="match status" value="1"/>
</dbReference>
<reference evidence="3 4" key="1">
    <citation type="journal article" date="2019" name="Int. J. Syst. Evol. Microbiol.">
        <title>The Global Catalogue of Microorganisms (GCM) 10K type strain sequencing project: providing services to taxonomists for standard genome sequencing and annotation.</title>
        <authorList>
            <consortium name="The Broad Institute Genomics Platform"/>
            <consortium name="The Broad Institute Genome Sequencing Center for Infectious Disease"/>
            <person name="Wu L."/>
            <person name="Ma J."/>
        </authorList>
    </citation>
    <scope>NUCLEOTIDE SEQUENCE [LARGE SCALE GENOMIC DNA]</scope>
    <source>
        <strain evidence="3 4">DT85</strain>
    </source>
</reference>
<accession>A0ABD5ZRB1</accession>
<dbReference type="SUPFAM" id="SSF51735">
    <property type="entry name" value="NAD(P)-binding Rossmann-fold domains"/>
    <property type="match status" value="1"/>
</dbReference>
<sequence length="323" mass="34570">MSEPVRTGVVGVGTMGRHHARLYRELPDTRLVGVADADAERAARVAEEYDTVAYDRDALLAEVDAVSVAVPTPYHAEVADAAMDAGTHLLVEKPFVEDAATGEALVERADREGLVLQVGHVERFNPAVVALADIVPDLDLVAVTADRLGPPLDRRVDDGVVLDLMIHDIDVLLSLVDGPLERVEASGTDDGQYATAVLTFESGVVATLTASRVTQEKVRALSLTARQCQVNVDYGDQSVEIHRHSLPEYIVNNGDVRYRHESITEHPTVENGEPLRAELSAFAEAVRTGGDPVVSGRDGLRALAVAEEILDAVAAPDAEVTLP</sequence>
<dbReference type="Gene3D" id="3.40.50.720">
    <property type="entry name" value="NAD(P)-binding Rossmann-like Domain"/>
    <property type="match status" value="1"/>
</dbReference>
<dbReference type="Pfam" id="PF01408">
    <property type="entry name" value="GFO_IDH_MocA"/>
    <property type="match status" value="1"/>
</dbReference>
<gene>
    <name evidence="3" type="ORF">ACFQJ4_12330</name>
</gene>
<dbReference type="EMBL" id="JBHTAP010000001">
    <property type="protein sequence ID" value="MFC7236104.1"/>
    <property type="molecule type" value="Genomic_DNA"/>
</dbReference>
<dbReference type="InterPro" id="IPR000683">
    <property type="entry name" value="Gfo/Idh/MocA-like_OxRdtase_N"/>
</dbReference>
<evidence type="ECO:0000313" key="4">
    <source>
        <dbReference type="Proteomes" id="UP001596398"/>
    </source>
</evidence>
<dbReference type="InterPro" id="IPR036291">
    <property type="entry name" value="NAD(P)-bd_dom_sf"/>
</dbReference>
<organism evidence="3 4">
    <name type="scientific">Halosegnis marinus</name>
    <dbReference type="NCBI Taxonomy" id="3034023"/>
    <lineage>
        <taxon>Archaea</taxon>
        <taxon>Methanobacteriati</taxon>
        <taxon>Methanobacteriota</taxon>
        <taxon>Stenosarchaea group</taxon>
        <taxon>Halobacteria</taxon>
        <taxon>Halobacteriales</taxon>
        <taxon>Natronomonadaceae</taxon>
        <taxon>Halosegnis</taxon>
    </lineage>
</organism>
<feature type="domain" description="GFO/IDH/MocA-like oxidoreductase" evidence="2">
    <location>
        <begin position="154"/>
        <end position="217"/>
    </location>
</feature>
<dbReference type="Pfam" id="PF22725">
    <property type="entry name" value="GFO_IDH_MocA_C3"/>
    <property type="match status" value="1"/>
</dbReference>
<dbReference type="SUPFAM" id="SSF55347">
    <property type="entry name" value="Glyceraldehyde-3-phosphate dehydrogenase-like, C-terminal domain"/>
    <property type="match status" value="1"/>
</dbReference>
<proteinExistence type="predicted"/>
<comment type="caution">
    <text evidence="3">The sequence shown here is derived from an EMBL/GenBank/DDBJ whole genome shotgun (WGS) entry which is preliminary data.</text>
</comment>
<dbReference type="PANTHER" id="PTHR43377">
    <property type="entry name" value="BILIVERDIN REDUCTASE A"/>
    <property type="match status" value="1"/>
</dbReference>
<feature type="domain" description="Gfo/Idh/MocA-like oxidoreductase N-terminal" evidence="1">
    <location>
        <begin position="6"/>
        <end position="120"/>
    </location>
</feature>
<evidence type="ECO:0000259" key="1">
    <source>
        <dbReference type="Pfam" id="PF01408"/>
    </source>
</evidence>
<protein>
    <submittedName>
        <fullName evidence="3">Gfo/Idh/MocA family oxidoreductase</fullName>
    </submittedName>
</protein>
<evidence type="ECO:0000259" key="2">
    <source>
        <dbReference type="Pfam" id="PF22725"/>
    </source>
</evidence>
<dbReference type="RefSeq" id="WP_276234256.1">
    <property type="nucleotide sequence ID" value="NZ_CP119802.1"/>
</dbReference>
<dbReference type="InterPro" id="IPR055170">
    <property type="entry name" value="GFO_IDH_MocA-like_dom"/>
</dbReference>
<dbReference type="AlphaFoldDB" id="A0ABD5ZRB1"/>